<dbReference type="InterPro" id="IPR036866">
    <property type="entry name" value="RibonucZ/Hydroxyglut_hydro"/>
</dbReference>
<dbReference type="KEGG" id="hoh:Hoch_3103"/>
<evidence type="ECO:0000313" key="3">
    <source>
        <dbReference type="Proteomes" id="UP000001880"/>
    </source>
</evidence>
<dbReference type="Pfam" id="PF12706">
    <property type="entry name" value="Lactamase_B_2"/>
    <property type="match status" value="1"/>
</dbReference>
<sequence length="480" mass="51790">MLRTSGQRHFGLELIPRSGEFWRTGQFTQFARAAFDLLFRARFRFREVRDGLEALIAAQPFRDRVRRACLEGDALFEASALCGAPEPDHWALRFTAHRDPALSFGLRLETDNLAELAELLRSLYWDHSGEVASALTGLVPAPLLAKLIDDVRAGQTFPTPLPEVGVYRGPHASLVLCSGATTLLLDPVPLATGLPGLDTAPMLGLVPDAVLITHLHADHWSLPSVLHYCDPDAPVIVPHVPQPSLLCPEIPALSLRACGQAVVAPAWGDSLSVGDFDVTVLPFYGEQPSVEPPAVAAPIRNWGNCYHIQCDAFSVVLLVDSGRDPGGDMVPVVTQQLTDEPRGSLILACMRSFPCPFFGGLENYWVTLPLARLEELWQQYEAGCLPSVTAGPAGIAALLAGCESTYFAPYAHGFSGFGQPVDDIGWISNEGSERAAMERLTQLGVARSRLRPWNVGDRMVFGDTPAVETGASARGLVTGG</sequence>
<dbReference type="Gene3D" id="3.60.15.10">
    <property type="entry name" value="Ribonuclease Z/Hydroxyacylglutathione hydrolase-like"/>
    <property type="match status" value="1"/>
</dbReference>
<gene>
    <name evidence="2" type="ordered locus">Hoch_3103</name>
</gene>
<accession>D0LSA8</accession>
<reference evidence="2 3" key="1">
    <citation type="journal article" date="2010" name="Stand. Genomic Sci.">
        <title>Complete genome sequence of Haliangium ochraceum type strain (SMP-2).</title>
        <authorList>
            <consortium name="US DOE Joint Genome Institute (JGI-PGF)"/>
            <person name="Ivanova N."/>
            <person name="Daum C."/>
            <person name="Lang E."/>
            <person name="Abt B."/>
            <person name="Kopitz M."/>
            <person name="Saunders E."/>
            <person name="Lapidus A."/>
            <person name="Lucas S."/>
            <person name="Glavina Del Rio T."/>
            <person name="Nolan M."/>
            <person name="Tice H."/>
            <person name="Copeland A."/>
            <person name="Cheng J.F."/>
            <person name="Chen F."/>
            <person name="Bruce D."/>
            <person name="Goodwin L."/>
            <person name="Pitluck S."/>
            <person name="Mavromatis K."/>
            <person name="Pati A."/>
            <person name="Mikhailova N."/>
            <person name="Chen A."/>
            <person name="Palaniappan K."/>
            <person name="Land M."/>
            <person name="Hauser L."/>
            <person name="Chang Y.J."/>
            <person name="Jeffries C.D."/>
            <person name="Detter J.C."/>
            <person name="Brettin T."/>
            <person name="Rohde M."/>
            <person name="Goker M."/>
            <person name="Bristow J."/>
            <person name="Markowitz V."/>
            <person name="Eisen J.A."/>
            <person name="Hugenholtz P."/>
            <person name="Kyrpides N.C."/>
            <person name="Klenk H.P."/>
        </authorList>
    </citation>
    <scope>NUCLEOTIDE SEQUENCE [LARGE SCALE GENOMIC DNA]</scope>
    <source>
        <strain evidence="3">DSM 14365 / CIP 107738 / JCM 11303 / AJ 13395 / SMP-2</strain>
    </source>
</reference>
<organism evidence="2 3">
    <name type="scientific">Haliangium ochraceum (strain DSM 14365 / JCM 11303 / SMP-2)</name>
    <dbReference type="NCBI Taxonomy" id="502025"/>
    <lineage>
        <taxon>Bacteria</taxon>
        <taxon>Pseudomonadati</taxon>
        <taxon>Myxococcota</taxon>
        <taxon>Polyangia</taxon>
        <taxon>Haliangiales</taxon>
        <taxon>Kofleriaceae</taxon>
        <taxon>Haliangium</taxon>
    </lineage>
</organism>
<feature type="domain" description="Metallo-beta-lactamase" evidence="1">
    <location>
        <begin position="183"/>
        <end position="288"/>
    </location>
</feature>
<evidence type="ECO:0000313" key="2">
    <source>
        <dbReference type="EMBL" id="ACY15607.1"/>
    </source>
</evidence>
<dbReference type="eggNOG" id="COG2220">
    <property type="taxonomic scope" value="Bacteria"/>
</dbReference>
<dbReference type="SUPFAM" id="SSF56281">
    <property type="entry name" value="Metallo-hydrolase/oxidoreductase"/>
    <property type="match status" value="1"/>
</dbReference>
<dbReference type="EMBL" id="CP001804">
    <property type="protein sequence ID" value="ACY15607.1"/>
    <property type="molecule type" value="Genomic_DNA"/>
</dbReference>
<protein>
    <submittedName>
        <fullName evidence="2">Metallo-beta-lactamase superfamily protein</fullName>
    </submittedName>
</protein>
<dbReference type="HOGENOM" id="CLU_584894_0_0_7"/>
<dbReference type="AlphaFoldDB" id="D0LSA8"/>
<dbReference type="InterPro" id="IPR001279">
    <property type="entry name" value="Metallo-B-lactamas"/>
</dbReference>
<keyword evidence="3" id="KW-1185">Reference proteome</keyword>
<proteinExistence type="predicted"/>
<dbReference type="RefSeq" id="WP_012828207.1">
    <property type="nucleotide sequence ID" value="NC_013440.1"/>
</dbReference>
<evidence type="ECO:0000259" key="1">
    <source>
        <dbReference type="Pfam" id="PF12706"/>
    </source>
</evidence>
<name>D0LSA8_HALO1</name>
<dbReference type="OrthoDB" id="9805728at2"/>
<dbReference type="Proteomes" id="UP000001880">
    <property type="component" value="Chromosome"/>
</dbReference>